<protein>
    <submittedName>
        <fullName evidence="2">Cilia and flagella associated protein 119</fullName>
    </submittedName>
</protein>
<dbReference type="InterPro" id="IPR032727">
    <property type="entry name" value="CLAMP"/>
</dbReference>
<dbReference type="EMBL" id="AGCU01141471">
    <property type="status" value="NOT_ANNOTATED_CDS"/>
    <property type="molecule type" value="Genomic_DNA"/>
</dbReference>
<dbReference type="PANTHER" id="PTHR28457">
    <property type="entry name" value="COILED-COIL DOMAIN-CONTAINING PROTEIN 189"/>
    <property type="match status" value="1"/>
</dbReference>
<dbReference type="PANTHER" id="PTHR28457:SF1">
    <property type="entry name" value="CILIA- AND FLAGELLA-ASSOCIATED PROTEIN 119"/>
    <property type="match status" value="1"/>
</dbReference>
<dbReference type="GO" id="GO:0120316">
    <property type="term" value="P:sperm flagellum assembly"/>
    <property type="evidence" value="ECO:0007669"/>
    <property type="project" value="Ensembl"/>
</dbReference>
<keyword evidence="3" id="KW-1185">Reference proteome</keyword>
<dbReference type="AlphaFoldDB" id="K7FAP5"/>
<dbReference type="Proteomes" id="UP000007267">
    <property type="component" value="Unassembled WGS sequence"/>
</dbReference>
<name>K7FAP5_PELSI</name>
<evidence type="ECO:0000313" key="2">
    <source>
        <dbReference type="Ensembl" id="ENSPSIP00000005105.1"/>
    </source>
</evidence>
<reference evidence="3" key="1">
    <citation type="submission" date="2011-10" db="EMBL/GenBank/DDBJ databases">
        <authorList>
            <consortium name="Soft-shell Turtle Genome Consortium"/>
        </authorList>
    </citation>
    <scope>NUCLEOTIDE SEQUENCE [LARGE SCALE GENOMIC DNA]</scope>
    <source>
        <strain evidence="3">Daiwa-1</strain>
    </source>
</reference>
<dbReference type="GO" id="GO:0007338">
    <property type="term" value="P:single fertilization"/>
    <property type="evidence" value="ECO:0007669"/>
    <property type="project" value="Ensembl"/>
</dbReference>
<feature type="region of interest" description="Disordered" evidence="1">
    <location>
        <begin position="252"/>
        <end position="271"/>
    </location>
</feature>
<sequence length="327" mass="36881">MLYDWLEKRPSVIGEWALTRPVNSSLIGSSLDTLSDWRSGGCRGDACGVFRGPGAKARMGSGGGLRQPQCHKAQICMWKYLDAHSMDLIDKAQTSDQLKRVLAEQFQLQDWESDPRAAILLDLYFYTMQFSREHNFTREQSSAFFAIVRDTHEACVETPLPNVEECYHYLTELLFCHAIRRPPFSIDLFSQEQLALISDYVVNTYFRHFKLYKYAFTPQVRLDISLSYVGLPEPEPAAELGEVGDSVKVPVSPVEEEEAESGTTAPSESPTAPLREYISAQLCQELAQLRLAMEEQLRASEEQFNTKLALLEKTSTSPKGGGRGHRK</sequence>
<dbReference type="Pfam" id="PF14769">
    <property type="entry name" value="CLAMP"/>
    <property type="match status" value="1"/>
</dbReference>
<reference evidence="3" key="2">
    <citation type="journal article" date="2013" name="Nat. Genet.">
        <title>The draft genomes of soft-shell turtle and green sea turtle yield insights into the development and evolution of the turtle-specific body plan.</title>
        <authorList>
            <person name="Wang Z."/>
            <person name="Pascual-Anaya J."/>
            <person name="Zadissa A."/>
            <person name="Li W."/>
            <person name="Niimura Y."/>
            <person name="Huang Z."/>
            <person name="Li C."/>
            <person name="White S."/>
            <person name="Xiong Z."/>
            <person name="Fang D."/>
            <person name="Wang B."/>
            <person name="Ming Y."/>
            <person name="Chen Y."/>
            <person name="Zheng Y."/>
            <person name="Kuraku S."/>
            <person name="Pignatelli M."/>
            <person name="Herrero J."/>
            <person name="Beal K."/>
            <person name="Nozawa M."/>
            <person name="Li Q."/>
            <person name="Wang J."/>
            <person name="Zhang H."/>
            <person name="Yu L."/>
            <person name="Shigenobu S."/>
            <person name="Wang J."/>
            <person name="Liu J."/>
            <person name="Flicek P."/>
            <person name="Searle S."/>
            <person name="Wang J."/>
            <person name="Kuratani S."/>
            <person name="Yin Y."/>
            <person name="Aken B."/>
            <person name="Zhang G."/>
            <person name="Irie N."/>
        </authorList>
    </citation>
    <scope>NUCLEOTIDE SEQUENCE [LARGE SCALE GENOMIC DNA]</scope>
    <source>
        <strain evidence="3">Daiwa-1</strain>
    </source>
</reference>
<dbReference type="GeneTree" id="ENSGT00940000154323"/>
<accession>K7FAP5</accession>
<evidence type="ECO:0000313" key="3">
    <source>
        <dbReference type="Proteomes" id="UP000007267"/>
    </source>
</evidence>
<proteinExistence type="predicted"/>
<dbReference type="eggNOG" id="ENOG502RXPT">
    <property type="taxonomic scope" value="Eukaryota"/>
</dbReference>
<dbReference type="GO" id="GO:0001534">
    <property type="term" value="C:radial spoke"/>
    <property type="evidence" value="ECO:0007669"/>
    <property type="project" value="Ensembl"/>
</dbReference>
<dbReference type="GO" id="GO:0010467">
    <property type="term" value="P:gene expression"/>
    <property type="evidence" value="ECO:0007669"/>
    <property type="project" value="Ensembl"/>
</dbReference>
<gene>
    <name evidence="2" type="primary">CFAP119</name>
</gene>
<reference evidence="2" key="4">
    <citation type="submission" date="2025-09" db="UniProtKB">
        <authorList>
            <consortium name="Ensembl"/>
        </authorList>
    </citation>
    <scope>IDENTIFICATION</scope>
</reference>
<evidence type="ECO:0000256" key="1">
    <source>
        <dbReference type="SAM" id="MobiDB-lite"/>
    </source>
</evidence>
<dbReference type="HOGENOM" id="CLU_073614_0_0_1"/>
<organism evidence="2 3">
    <name type="scientific">Pelodiscus sinensis</name>
    <name type="common">Chinese softshell turtle</name>
    <name type="synonym">Trionyx sinensis</name>
    <dbReference type="NCBI Taxonomy" id="13735"/>
    <lineage>
        <taxon>Eukaryota</taxon>
        <taxon>Metazoa</taxon>
        <taxon>Chordata</taxon>
        <taxon>Craniata</taxon>
        <taxon>Vertebrata</taxon>
        <taxon>Euteleostomi</taxon>
        <taxon>Archelosauria</taxon>
        <taxon>Testudinata</taxon>
        <taxon>Testudines</taxon>
        <taxon>Cryptodira</taxon>
        <taxon>Trionychia</taxon>
        <taxon>Trionychidae</taxon>
        <taxon>Pelodiscus</taxon>
    </lineage>
</organism>
<reference evidence="2" key="3">
    <citation type="submission" date="2025-08" db="UniProtKB">
        <authorList>
            <consortium name="Ensembl"/>
        </authorList>
    </citation>
    <scope>IDENTIFICATION</scope>
</reference>
<dbReference type="EMBL" id="AGCU01141472">
    <property type="status" value="NOT_ANNOTATED_CDS"/>
    <property type="molecule type" value="Genomic_DNA"/>
</dbReference>
<dbReference type="STRING" id="13735.ENSPSIP00000005105"/>
<dbReference type="OMA" id="QTYIKTQ"/>
<feature type="region of interest" description="Disordered" evidence="1">
    <location>
        <begin position="308"/>
        <end position="327"/>
    </location>
</feature>
<dbReference type="Ensembl" id="ENSPSIT00000005134.1">
    <property type="protein sequence ID" value="ENSPSIP00000005105.1"/>
    <property type="gene ID" value="ENSPSIG00000004762.1"/>
</dbReference>